<name>A0A7J3VT22_CALS0</name>
<evidence type="ECO:0000256" key="2">
    <source>
        <dbReference type="ARBA" id="ARBA00022692"/>
    </source>
</evidence>
<evidence type="ECO:0000256" key="4">
    <source>
        <dbReference type="ARBA" id="ARBA00023136"/>
    </source>
</evidence>
<dbReference type="Gene3D" id="1.20.1420.30">
    <property type="entry name" value="NCX, central ion-binding region"/>
    <property type="match status" value="1"/>
</dbReference>
<dbReference type="GO" id="GO:0016020">
    <property type="term" value="C:membrane"/>
    <property type="evidence" value="ECO:0007669"/>
    <property type="project" value="UniProtKB-SubCell"/>
</dbReference>
<feature type="transmembrane region" description="Helical" evidence="5">
    <location>
        <begin position="205"/>
        <end position="225"/>
    </location>
</feature>
<organism evidence="7">
    <name type="scientific">Caldiarchaeum subterraneum</name>
    <dbReference type="NCBI Taxonomy" id="311458"/>
    <lineage>
        <taxon>Archaea</taxon>
        <taxon>Nitrososphaerota</taxon>
        <taxon>Candidatus Caldarchaeales</taxon>
        <taxon>Candidatus Caldarchaeaceae</taxon>
        <taxon>Candidatus Caldarchaeum</taxon>
    </lineage>
</organism>
<dbReference type="Pfam" id="PF01699">
    <property type="entry name" value="Na_Ca_ex"/>
    <property type="match status" value="2"/>
</dbReference>
<evidence type="ECO:0000259" key="6">
    <source>
        <dbReference type="Pfam" id="PF01699"/>
    </source>
</evidence>
<evidence type="ECO:0000256" key="5">
    <source>
        <dbReference type="SAM" id="Phobius"/>
    </source>
</evidence>
<protein>
    <recommendedName>
        <fullName evidence="6">Sodium/calcium exchanger membrane region domain-containing protein</fullName>
    </recommendedName>
</protein>
<comment type="subcellular location">
    <subcellularLocation>
        <location evidence="1">Membrane</location>
        <topology evidence="1">Multi-pass membrane protein</topology>
    </subcellularLocation>
</comment>
<feature type="transmembrane region" description="Helical" evidence="5">
    <location>
        <begin position="263"/>
        <end position="283"/>
    </location>
</feature>
<reference evidence="7" key="1">
    <citation type="journal article" date="2020" name="mSystems">
        <title>Genome- and Community-Level Interaction Insights into Carbon Utilization and Element Cycling Functions of Hydrothermarchaeota in Hydrothermal Sediment.</title>
        <authorList>
            <person name="Zhou Z."/>
            <person name="Liu Y."/>
            <person name="Xu W."/>
            <person name="Pan J."/>
            <person name="Luo Z.H."/>
            <person name="Li M."/>
        </authorList>
    </citation>
    <scope>NUCLEOTIDE SEQUENCE [LARGE SCALE GENOMIC DNA]</scope>
    <source>
        <strain evidence="7">SpSt-1074</strain>
    </source>
</reference>
<feature type="domain" description="Sodium/calcium exchanger membrane region" evidence="6">
    <location>
        <begin position="5"/>
        <end position="139"/>
    </location>
</feature>
<evidence type="ECO:0000256" key="1">
    <source>
        <dbReference type="ARBA" id="ARBA00004141"/>
    </source>
</evidence>
<keyword evidence="4 5" id="KW-0472">Membrane</keyword>
<sequence length="308" mass="32395">MLEVVGSVLLLLVSTVVFVNGVEALAGRLGLTRFAAGALLAAVLTALPETVITLLSPFHQTRQAGMVGMGSVLAAPSITLLIGAPVVALFWRRPNISKGVAKNYVYFLLFMSTALLLSQLSLGPYKYLYGLVFLSAYVYMAHSIYVEEGEGFEAAGISVFEKIFGFRNTGLVGLQAGLSAVGLTVGADVFIEVVSSSASPLANTLLISPLATCLQEVLLASYWMLRQKADISISLLSGENLIQSTFVAGVGMVFTDWSLPTTSLSVLTVYAAAAAVLSLTAYLNKFKLGGVVMSLYPAYVLASLAVSA</sequence>
<feature type="transmembrane region" description="Helical" evidence="5">
    <location>
        <begin position="237"/>
        <end position="257"/>
    </location>
</feature>
<feature type="transmembrane region" description="Helical" evidence="5">
    <location>
        <begin position="103"/>
        <end position="120"/>
    </location>
</feature>
<feature type="domain" description="Sodium/calcium exchanger membrane region" evidence="6">
    <location>
        <begin position="178"/>
        <end position="304"/>
    </location>
</feature>
<keyword evidence="3 5" id="KW-1133">Transmembrane helix</keyword>
<dbReference type="EMBL" id="DRXH01000095">
    <property type="protein sequence ID" value="HHM44225.1"/>
    <property type="molecule type" value="Genomic_DNA"/>
</dbReference>
<proteinExistence type="predicted"/>
<dbReference type="AlphaFoldDB" id="A0A7J3VT22"/>
<feature type="transmembrane region" description="Helical" evidence="5">
    <location>
        <begin position="34"/>
        <end position="55"/>
    </location>
</feature>
<feature type="transmembrane region" description="Helical" evidence="5">
    <location>
        <begin position="127"/>
        <end position="145"/>
    </location>
</feature>
<dbReference type="InterPro" id="IPR044880">
    <property type="entry name" value="NCX_ion-bd_dom_sf"/>
</dbReference>
<keyword evidence="2 5" id="KW-0812">Transmembrane</keyword>
<dbReference type="GO" id="GO:0055085">
    <property type="term" value="P:transmembrane transport"/>
    <property type="evidence" value="ECO:0007669"/>
    <property type="project" value="InterPro"/>
</dbReference>
<feature type="transmembrane region" description="Helical" evidence="5">
    <location>
        <begin position="67"/>
        <end position="91"/>
    </location>
</feature>
<comment type="caution">
    <text evidence="7">The sequence shown here is derived from an EMBL/GenBank/DDBJ whole genome shotgun (WGS) entry which is preliminary data.</text>
</comment>
<feature type="transmembrane region" description="Helical" evidence="5">
    <location>
        <begin position="288"/>
        <end position="306"/>
    </location>
</feature>
<dbReference type="InterPro" id="IPR004837">
    <property type="entry name" value="NaCa_Exmemb"/>
</dbReference>
<accession>A0A7J3VT22</accession>
<evidence type="ECO:0000256" key="3">
    <source>
        <dbReference type="ARBA" id="ARBA00022989"/>
    </source>
</evidence>
<gene>
    <name evidence="7" type="ORF">ENM31_02865</name>
</gene>
<evidence type="ECO:0000313" key="7">
    <source>
        <dbReference type="EMBL" id="HHM44225.1"/>
    </source>
</evidence>